<evidence type="ECO:0000313" key="2">
    <source>
        <dbReference type="EMBL" id="CUN42720.1"/>
    </source>
</evidence>
<gene>
    <name evidence="2" type="ORF">ERS852417_00289</name>
</gene>
<dbReference type="CDD" id="cd00093">
    <property type="entry name" value="HTH_XRE"/>
    <property type="match status" value="1"/>
</dbReference>
<dbReference type="EMBL" id="CYYW01000001">
    <property type="protein sequence ID" value="CUN42720.1"/>
    <property type="molecule type" value="Genomic_DNA"/>
</dbReference>
<dbReference type="InterPro" id="IPR001387">
    <property type="entry name" value="Cro/C1-type_HTH"/>
</dbReference>
<protein>
    <submittedName>
        <fullName evidence="2">Antitoxin HipB</fullName>
    </submittedName>
</protein>
<dbReference type="Pfam" id="PF01381">
    <property type="entry name" value="HTH_3"/>
    <property type="match status" value="1"/>
</dbReference>
<feature type="domain" description="HTH cro/C1-type" evidence="1">
    <location>
        <begin position="39"/>
        <end position="93"/>
    </location>
</feature>
<dbReference type="AlphaFoldDB" id="A0A173WUC9"/>
<dbReference type="Gene3D" id="1.10.260.40">
    <property type="entry name" value="lambda repressor-like DNA-binding domains"/>
    <property type="match status" value="1"/>
</dbReference>
<dbReference type="RefSeq" id="WP_055222768.1">
    <property type="nucleotide sequence ID" value="NZ_CYYW01000001.1"/>
</dbReference>
<sequence>MPFVEVNIQNEIEKQRQNNPEFRKAWDESRAEYKLIGEMISLRKQENITQKELASLTGNKQQVISRIERKESIPTIRAFSHMLDALGYELQIVKKKSV</sequence>
<organism evidence="2 3">
    <name type="scientific">Agathobacter rectalis</name>
    <dbReference type="NCBI Taxonomy" id="39491"/>
    <lineage>
        <taxon>Bacteria</taxon>
        <taxon>Bacillati</taxon>
        <taxon>Bacillota</taxon>
        <taxon>Clostridia</taxon>
        <taxon>Lachnospirales</taxon>
        <taxon>Lachnospiraceae</taxon>
        <taxon>Agathobacter</taxon>
    </lineage>
</organism>
<dbReference type="GO" id="GO:0003677">
    <property type="term" value="F:DNA binding"/>
    <property type="evidence" value="ECO:0007669"/>
    <property type="project" value="InterPro"/>
</dbReference>
<evidence type="ECO:0000313" key="3">
    <source>
        <dbReference type="Proteomes" id="UP000095384"/>
    </source>
</evidence>
<accession>A0A173WUC9</accession>
<name>A0A173WUC9_9FIRM</name>
<dbReference type="SMART" id="SM00530">
    <property type="entry name" value="HTH_XRE"/>
    <property type="match status" value="1"/>
</dbReference>
<reference evidence="2 3" key="1">
    <citation type="submission" date="2015-09" db="EMBL/GenBank/DDBJ databases">
        <authorList>
            <consortium name="Pathogen Informatics"/>
        </authorList>
    </citation>
    <scope>NUCLEOTIDE SEQUENCE [LARGE SCALE GENOMIC DNA]</scope>
    <source>
        <strain evidence="2 3">2789STDY5608860</strain>
    </source>
</reference>
<dbReference type="PROSITE" id="PS50943">
    <property type="entry name" value="HTH_CROC1"/>
    <property type="match status" value="1"/>
</dbReference>
<proteinExistence type="predicted"/>
<dbReference type="SUPFAM" id="SSF47413">
    <property type="entry name" value="lambda repressor-like DNA-binding domains"/>
    <property type="match status" value="1"/>
</dbReference>
<dbReference type="InterPro" id="IPR010982">
    <property type="entry name" value="Lambda_DNA-bd_dom_sf"/>
</dbReference>
<evidence type="ECO:0000259" key="1">
    <source>
        <dbReference type="PROSITE" id="PS50943"/>
    </source>
</evidence>
<dbReference type="Proteomes" id="UP000095384">
    <property type="component" value="Unassembled WGS sequence"/>
</dbReference>